<dbReference type="AlphaFoldDB" id="A0AAZ3PMN8"/>
<reference evidence="2" key="2">
    <citation type="submission" date="2025-08" db="UniProtKB">
        <authorList>
            <consortium name="Ensembl"/>
        </authorList>
    </citation>
    <scope>IDENTIFICATION</scope>
</reference>
<reference evidence="3" key="1">
    <citation type="journal article" date="2018" name="PLoS ONE">
        <title>Chinook salmon (Oncorhynchus tshawytscha) genome and transcriptome.</title>
        <authorList>
            <person name="Christensen K.A."/>
            <person name="Leong J.S."/>
            <person name="Sakhrani D."/>
            <person name="Biagi C.A."/>
            <person name="Minkley D.R."/>
            <person name="Withler R.E."/>
            <person name="Rondeau E.B."/>
            <person name="Koop B.F."/>
            <person name="Devlin R.H."/>
        </authorList>
    </citation>
    <scope>NUCLEOTIDE SEQUENCE [LARGE SCALE GENOMIC DNA]</scope>
</reference>
<protein>
    <recommendedName>
        <fullName evidence="4">Immunoglobulin V-set domain-containing protein</fullName>
    </recommendedName>
</protein>
<dbReference type="InterPro" id="IPR036179">
    <property type="entry name" value="Ig-like_dom_sf"/>
</dbReference>
<sequence>MTGKLSLLLLSLCLTCEFCLVLLLINCSYSEQRLKTIFHCFHSIFHPLSFLLSPCFLSLLLSFRFKWSNYGIHSLQSAPEKARTNSQPLQQRYTFTRYGMNCIHQPTGKPLEWMGWINTNTGAAGYTKSLEGRIELIKDNSVSMTRLKLSGLKSEDSAVYYWVQ</sequence>
<keyword evidence="3" id="KW-1185">Reference proteome</keyword>
<evidence type="ECO:0008006" key="4">
    <source>
        <dbReference type="Google" id="ProtNLM"/>
    </source>
</evidence>
<dbReference type="InterPro" id="IPR013783">
    <property type="entry name" value="Ig-like_fold"/>
</dbReference>
<organism evidence="2 3">
    <name type="scientific">Oncorhynchus tshawytscha</name>
    <name type="common">Chinook salmon</name>
    <name type="synonym">Salmo tshawytscha</name>
    <dbReference type="NCBI Taxonomy" id="74940"/>
    <lineage>
        <taxon>Eukaryota</taxon>
        <taxon>Metazoa</taxon>
        <taxon>Chordata</taxon>
        <taxon>Craniata</taxon>
        <taxon>Vertebrata</taxon>
        <taxon>Euteleostomi</taxon>
        <taxon>Actinopterygii</taxon>
        <taxon>Neopterygii</taxon>
        <taxon>Teleostei</taxon>
        <taxon>Protacanthopterygii</taxon>
        <taxon>Salmoniformes</taxon>
        <taxon>Salmonidae</taxon>
        <taxon>Salmoninae</taxon>
        <taxon>Oncorhynchus</taxon>
    </lineage>
</organism>
<dbReference type="Gene3D" id="2.60.40.10">
    <property type="entry name" value="Immunoglobulins"/>
    <property type="match status" value="1"/>
</dbReference>
<keyword evidence="1" id="KW-0812">Transmembrane</keyword>
<keyword evidence="1" id="KW-0472">Membrane</keyword>
<evidence type="ECO:0000313" key="3">
    <source>
        <dbReference type="Proteomes" id="UP000694402"/>
    </source>
</evidence>
<evidence type="ECO:0000256" key="1">
    <source>
        <dbReference type="SAM" id="Phobius"/>
    </source>
</evidence>
<dbReference type="InterPro" id="IPR050199">
    <property type="entry name" value="IgHV"/>
</dbReference>
<dbReference type="Proteomes" id="UP000694402">
    <property type="component" value="Unassembled WGS sequence"/>
</dbReference>
<feature type="transmembrane region" description="Helical" evidence="1">
    <location>
        <begin position="43"/>
        <end position="63"/>
    </location>
</feature>
<dbReference type="Ensembl" id="ENSOTST00005136321.1">
    <property type="protein sequence ID" value="ENSOTSP00005117099.1"/>
    <property type="gene ID" value="ENSOTSG00005078035.1"/>
</dbReference>
<accession>A0AAZ3PMN8</accession>
<dbReference type="SUPFAM" id="SSF48726">
    <property type="entry name" value="Immunoglobulin"/>
    <property type="match status" value="1"/>
</dbReference>
<name>A0AAZ3PMN8_ONCTS</name>
<dbReference type="PANTHER" id="PTHR23266">
    <property type="entry name" value="IMMUNOGLOBULIN HEAVY CHAIN"/>
    <property type="match status" value="1"/>
</dbReference>
<proteinExistence type="predicted"/>
<reference evidence="2" key="3">
    <citation type="submission" date="2025-09" db="UniProtKB">
        <authorList>
            <consortium name="Ensembl"/>
        </authorList>
    </citation>
    <scope>IDENTIFICATION</scope>
</reference>
<evidence type="ECO:0000313" key="2">
    <source>
        <dbReference type="Ensembl" id="ENSOTSP00005117099.1"/>
    </source>
</evidence>
<keyword evidence="1" id="KW-1133">Transmembrane helix</keyword>